<evidence type="ECO:0000313" key="2">
    <source>
        <dbReference type="WBParaSite" id="Hba_14961"/>
    </source>
</evidence>
<evidence type="ECO:0000313" key="1">
    <source>
        <dbReference type="Proteomes" id="UP000095283"/>
    </source>
</evidence>
<keyword evidence="1" id="KW-1185">Reference proteome</keyword>
<reference evidence="2" key="1">
    <citation type="submission" date="2016-11" db="UniProtKB">
        <authorList>
            <consortium name="WormBaseParasite"/>
        </authorList>
    </citation>
    <scope>IDENTIFICATION</scope>
</reference>
<sequence length="174" mass="20105">MECAVDDVRMPLKLDNFTLRLRTTDFRKQIRPSGGYSCTINLHYRLDITSDLLRLFKGCTVEVLWLMEVRMSSDVNHLLYLFSITKLPNSFSFLQNKVLLNASLTDAFLRFASLRICVRLISETVLQLKSLSVGADCDFSDDELFAGKYSGGFYSQYGIALTDWCQWFYLKYIN</sequence>
<accession>A0A1I7XBA1</accession>
<dbReference type="WBParaSite" id="Hba_14961">
    <property type="protein sequence ID" value="Hba_14961"/>
    <property type="gene ID" value="Hba_14961"/>
</dbReference>
<dbReference type="AlphaFoldDB" id="A0A1I7XBA1"/>
<name>A0A1I7XBA1_HETBA</name>
<organism evidence="1 2">
    <name type="scientific">Heterorhabditis bacteriophora</name>
    <name type="common">Entomopathogenic nematode worm</name>
    <dbReference type="NCBI Taxonomy" id="37862"/>
    <lineage>
        <taxon>Eukaryota</taxon>
        <taxon>Metazoa</taxon>
        <taxon>Ecdysozoa</taxon>
        <taxon>Nematoda</taxon>
        <taxon>Chromadorea</taxon>
        <taxon>Rhabditida</taxon>
        <taxon>Rhabditina</taxon>
        <taxon>Rhabditomorpha</taxon>
        <taxon>Strongyloidea</taxon>
        <taxon>Heterorhabditidae</taxon>
        <taxon>Heterorhabditis</taxon>
    </lineage>
</organism>
<proteinExistence type="predicted"/>
<dbReference type="Proteomes" id="UP000095283">
    <property type="component" value="Unplaced"/>
</dbReference>
<protein>
    <submittedName>
        <fullName evidence="2">Uncharacterized protein</fullName>
    </submittedName>
</protein>